<dbReference type="PANTHER" id="PTHR30572:SF4">
    <property type="entry name" value="ABC TRANSPORTER PERMEASE YTRF"/>
    <property type="match status" value="1"/>
</dbReference>
<dbReference type="Pfam" id="PF02687">
    <property type="entry name" value="FtsX"/>
    <property type="match status" value="1"/>
</dbReference>
<evidence type="ECO:0000256" key="3">
    <source>
        <dbReference type="ARBA" id="ARBA00022692"/>
    </source>
</evidence>
<dbReference type="InterPro" id="IPR025857">
    <property type="entry name" value="MacB_PCD"/>
</dbReference>
<reference evidence="10" key="1">
    <citation type="journal article" date="2022" name="Front. Microbiol.">
        <title>New perspectives on an old grouping: The genomic and phenotypic variability of Oxalobacter formigenes and the implications for calcium oxalate stone prevention.</title>
        <authorList>
            <person name="Chmiel J.A."/>
            <person name="Carr C."/>
            <person name="Stuivenberg G.A."/>
            <person name="Venema R."/>
            <person name="Chanyi R.M."/>
            <person name="Al K.F."/>
            <person name="Giguere D."/>
            <person name="Say H."/>
            <person name="Akouris P.P."/>
            <person name="Dominguez Romero S.A."/>
            <person name="Kwong A."/>
            <person name="Tai V."/>
            <person name="Koval S.F."/>
            <person name="Razvi H."/>
            <person name="Bjazevic J."/>
            <person name="Burton J.P."/>
        </authorList>
    </citation>
    <scope>NUCLEOTIDE SEQUENCE</scope>
    <source>
        <strain evidence="10">WoOx3</strain>
    </source>
</reference>
<keyword evidence="11" id="KW-1185">Reference proteome</keyword>
<dbReference type="EMBL" id="CP098242">
    <property type="protein sequence ID" value="WAW09015.1"/>
    <property type="molecule type" value="Genomic_DNA"/>
</dbReference>
<evidence type="ECO:0000256" key="6">
    <source>
        <dbReference type="ARBA" id="ARBA00038076"/>
    </source>
</evidence>
<feature type="transmembrane region" description="Helical" evidence="7">
    <location>
        <begin position="343"/>
        <end position="364"/>
    </location>
</feature>
<evidence type="ECO:0000256" key="2">
    <source>
        <dbReference type="ARBA" id="ARBA00022475"/>
    </source>
</evidence>
<evidence type="ECO:0000259" key="8">
    <source>
        <dbReference type="Pfam" id="PF02687"/>
    </source>
</evidence>
<keyword evidence="3 7" id="KW-0812">Transmembrane</keyword>
<feature type="transmembrane region" description="Helical" evidence="7">
    <location>
        <begin position="20"/>
        <end position="45"/>
    </location>
</feature>
<keyword evidence="4 7" id="KW-1133">Transmembrane helix</keyword>
<dbReference type="AlphaFoldDB" id="A0A9E9P2A5"/>
<gene>
    <name evidence="10" type="ORF">NB640_06885</name>
</gene>
<organism evidence="10 11">
    <name type="scientific">Oxalobacter vibrioformis</name>
    <dbReference type="NCBI Taxonomy" id="933080"/>
    <lineage>
        <taxon>Bacteria</taxon>
        <taxon>Pseudomonadati</taxon>
        <taxon>Pseudomonadota</taxon>
        <taxon>Betaproteobacteria</taxon>
        <taxon>Burkholderiales</taxon>
        <taxon>Oxalobacteraceae</taxon>
        <taxon>Oxalobacter</taxon>
    </lineage>
</organism>
<keyword evidence="2" id="KW-1003">Cell membrane</keyword>
<keyword evidence="5 7" id="KW-0472">Membrane</keyword>
<name>A0A9E9P2A5_9BURK</name>
<dbReference type="KEGG" id="ovb:NB640_06885"/>
<dbReference type="InterPro" id="IPR050250">
    <property type="entry name" value="Macrolide_Exporter_MacB"/>
</dbReference>
<feature type="domain" description="MacB-like periplasmic core" evidence="9">
    <location>
        <begin position="24"/>
        <end position="227"/>
    </location>
</feature>
<comment type="subcellular location">
    <subcellularLocation>
        <location evidence="1">Cell membrane</location>
        <topology evidence="1">Multi-pass membrane protein</topology>
    </subcellularLocation>
</comment>
<evidence type="ECO:0000313" key="10">
    <source>
        <dbReference type="EMBL" id="WAW09015.1"/>
    </source>
</evidence>
<dbReference type="GO" id="GO:0022857">
    <property type="term" value="F:transmembrane transporter activity"/>
    <property type="evidence" value="ECO:0007669"/>
    <property type="project" value="TreeGrafter"/>
</dbReference>
<accession>A0A9E9P2A5</accession>
<dbReference type="PANTHER" id="PTHR30572">
    <property type="entry name" value="MEMBRANE COMPONENT OF TRANSPORTER-RELATED"/>
    <property type="match status" value="1"/>
</dbReference>
<evidence type="ECO:0000256" key="5">
    <source>
        <dbReference type="ARBA" id="ARBA00023136"/>
    </source>
</evidence>
<evidence type="ECO:0000256" key="7">
    <source>
        <dbReference type="SAM" id="Phobius"/>
    </source>
</evidence>
<feature type="domain" description="ABC3 transporter permease C-terminal" evidence="8">
    <location>
        <begin position="258"/>
        <end position="372"/>
    </location>
</feature>
<sequence length="379" mass="42184">MNRKSALYFRMLFRALSRRLSRMFIAVLAIAIGATVLFGMLTIYYDIPRQLGREMRSYGANMILVPSAQTGNMDLEDVKNAVAVLPESKVIGATPYRYEAMRINRQPITAVGTDFAQAQKTRPYWQIEGEWPKAEDEILIGTDIAQYTQLRPGAEVRMSGQTKEHKRFGAKMKIAGIVRTGGPEDGYVFMDLAVLEMLMETPDEVEVFELSIAAPAEELFSFEEQIRQAVPEVTPRLVKRITQSETIVLSKLQTLVYLVTIVMLFLTLICVATTMMSMVMERRKEIGLKKAIGAENRSIVIEFLGEGVVLGLAGGIIGSTFGWFFAQQVSMSVFGRSISFDPLLVLVTIVISLVVTIVACILPIRRAISIEPAIVLRGE</sequence>
<dbReference type="Pfam" id="PF12704">
    <property type="entry name" value="MacB_PCD"/>
    <property type="match status" value="1"/>
</dbReference>
<proteinExistence type="inferred from homology"/>
<evidence type="ECO:0000259" key="9">
    <source>
        <dbReference type="Pfam" id="PF12704"/>
    </source>
</evidence>
<dbReference type="GO" id="GO:0005886">
    <property type="term" value="C:plasma membrane"/>
    <property type="evidence" value="ECO:0007669"/>
    <property type="project" value="UniProtKB-SubCell"/>
</dbReference>
<dbReference type="Proteomes" id="UP001156215">
    <property type="component" value="Chromosome"/>
</dbReference>
<evidence type="ECO:0000256" key="1">
    <source>
        <dbReference type="ARBA" id="ARBA00004651"/>
    </source>
</evidence>
<feature type="transmembrane region" description="Helical" evidence="7">
    <location>
        <begin position="299"/>
        <end position="323"/>
    </location>
</feature>
<evidence type="ECO:0000256" key="4">
    <source>
        <dbReference type="ARBA" id="ARBA00022989"/>
    </source>
</evidence>
<evidence type="ECO:0000313" key="11">
    <source>
        <dbReference type="Proteomes" id="UP001156215"/>
    </source>
</evidence>
<protein>
    <submittedName>
        <fullName evidence="10">FtsX-like permease family protein</fullName>
    </submittedName>
</protein>
<dbReference type="InterPro" id="IPR003838">
    <property type="entry name" value="ABC3_permease_C"/>
</dbReference>
<dbReference type="RefSeq" id="WP_269308008.1">
    <property type="nucleotide sequence ID" value="NZ_CP098242.1"/>
</dbReference>
<comment type="similarity">
    <text evidence="6">Belongs to the ABC-4 integral membrane protein family.</text>
</comment>
<feature type="transmembrane region" description="Helical" evidence="7">
    <location>
        <begin position="255"/>
        <end position="279"/>
    </location>
</feature>